<sequence length="87" mass="9538">MSVDQAPIRKAFAKANGVKCVAEEEGAADAGVVAHRPLLGAFEASMETPRTQGQLRRFAPGRINTHAHPWQFLSRWHGQPVGMSWES</sequence>
<dbReference type="EMBL" id="RAWB01000362">
    <property type="protein sequence ID" value="RKH52277.1"/>
    <property type="molecule type" value="Genomic_DNA"/>
</dbReference>
<keyword evidence="2" id="KW-1185">Reference proteome</keyword>
<evidence type="ECO:0000313" key="2">
    <source>
        <dbReference type="Proteomes" id="UP000272888"/>
    </source>
</evidence>
<protein>
    <submittedName>
        <fullName evidence="1">Uncharacterized protein</fullName>
    </submittedName>
</protein>
<gene>
    <name evidence="1" type="ORF">D7V93_28245</name>
</gene>
<evidence type="ECO:0000313" key="1">
    <source>
        <dbReference type="EMBL" id="RKH52277.1"/>
    </source>
</evidence>
<reference evidence="2" key="1">
    <citation type="submission" date="2018-09" db="EMBL/GenBank/DDBJ databases">
        <authorList>
            <person name="Livingstone P.G."/>
            <person name="Whitworth D.E."/>
        </authorList>
    </citation>
    <scope>NUCLEOTIDE SEQUENCE [LARGE SCALE GENOMIC DNA]</scope>
    <source>
        <strain evidence="2">CA051B</strain>
    </source>
</reference>
<dbReference type="Proteomes" id="UP000272888">
    <property type="component" value="Unassembled WGS sequence"/>
</dbReference>
<comment type="caution">
    <text evidence="1">The sequence shown here is derived from an EMBL/GenBank/DDBJ whole genome shotgun (WGS) entry which is preliminary data.</text>
</comment>
<accession>A0A3A8P6Y7</accession>
<proteinExistence type="predicted"/>
<name>A0A3A8P6Y7_9BACT</name>
<dbReference type="RefSeq" id="WP_120646338.1">
    <property type="nucleotide sequence ID" value="NZ_RAWB01000362.1"/>
</dbReference>
<dbReference type="AlphaFoldDB" id="A0A3A8P6Y7"/>
<organism evidence="1 2">
    <name type="scientific">Corallococcus llansteffanensis</name>
    <dbReference type="NCBI Taxonomy" id="2316731"/>
    <lineage>
        <taxon>Bacteria</taxon>
        <taxon>Pseudomonadati</taxon>
        <taxon>Myxococcota</taxon>
        <taxon>Myxococcia</taxon>
        <taxon>Myxococcales</taxon>
        <taxon>Cystobacterineae</taxon>
        <taxon>Myxococcaceae</taxon>
        <taxon>Corallococcus</taxon>
    </lineage>
</organism>